<dbReference type="AlphaFoldDB" id="A0A7X2IKD5"/>
<feature type="compositionally biased region" description="Polar residues" evidence="1">
    <location>
        <begin position="133"/>
        <end position="143"/>
    </location>
</feature>
<feature type="compositionally biased region" description="Basic and acidic residues" evidence="1">
    <location>
        <begin position="102"/>
        <end position="111"/>
    </location>
</feature>
<feature type="compositionally biased region" description="Low complexity" evidence="1">
    <location>
        <begin position="64"/>
        <end position="83"/>
    </location>
</feature>
<evidence type="ECO:0000313" key="5">
    <source>
        <dbReference type="Proteomes" id="UP000446768"/>
    </source>
</evidence>
<proteinExistence type="predicted"/>
<sequence>MKLSQLRLLAGALLAVACTAPVAHAQAPYIWIDDKGMKQLSDQPPPPSVPLNRILRQPRNAQIAPAPAAADNPAANAAAPTADSGKASAEDKAKRPPTLAERNADFAKRQAEAAAASQKAAQEAAQKSSESANCENARSNQLALESGVRMSTFDKDGQRGYLTDAQRAERSKQNKAVLAGCAR</sequence>
<dbReference type="Proteomes" id="UP000446768">
    <property type="component" value="Unassembled WGS sequence"/>
</dbReference>
<keyword evidence="5" id="KW-1185">Reference proteome</keyword>
<dbReference type="PROSITE" id="PS51257">
    <property type="entry name" value="PROKAR_LIPOPROTEIN"/>
    <property type="match status" value="1"/>
</dbReference>
<feature type="chain" id="PRO_5031172171" evidence="2">
    <location>
        <begin position="26"/>
        <end position="183"/>
    </location>
</feature>
<evidence type="ECO:0000256" key="1">
    <source>
        <dbReference type="SAM" id="MobiDB-lite"/>
    </source>
</evidence>
<dbReference type="InterPro" id="IPR025392">
    <property type="entry name" value="DUF4124"/>
</dbReference>
<dbReference type="Pfam" id="PF13511">
    <property type="entry name" value="DUF4124"/>
    <property type="match status" value="1"/>
</dbReference>
<comment type="caution">
    <text evidence="4">The sequence shown here is derived from an EMBL/GenBank/DDBJ whole genome shotgun (WGS) entry which is preliminary data.</text>
</comment>
<feature type="compositionally biased region" description="Low complexity" evidence="1">
    <location>
        <begin position="112"/>
        <end position="132"/>
    </location>
</feature>
<dbReference type="EMBL" id="WKJJ01000004">
    <property type="protein sequence ID" value="MRV71622.1"/>
    <property type="molecule type" value="Genomic_DNA"/>
</dbReference>
<name>A0A7X2IKD5_9BURK</name>
<evidence type="ECO:0000256" key="2">
    <source>
        <dbReference type="SAM" id="SignalP"/>
    </source>
</evidence>
<gene>
    <name evidence="4" type="ORF">GJ700_07775</name>
</gene>
<evidence type="ECO:0000259" key="3">
    <source>
        <dbReference type="Pfam" id="PF13511"/>
    </source>
</evidence>
<protein>
    <submittedName>
        <fullName evidence="4">DUF4124 domain-containing protein</fullName>
    </submittedName>
</protein>
<organism evidence="4 5">
    <name type="scientific">Pseudoduganella rivuli</name>
    <dbReference type="NCBI Taxonomy" id="2666085"/>
    <lineage>
        <taxon>Bacteria</taxon>
        <taxon>Pseudomonadati</taxon>
        <taxon>Pseudomonadota</taxon>
        <taxon>Betaproteobacteria</taxon>
        <taxon>Burkholderiales</taxon>
        <taxon>Oxalobacteraceae</taxon>
        <taxon>Telluria group</taxon>
        <taxon>Pseudoduganella</taxon>
    </lineage>
</organism>
<feature type="domain" description="DUF4124" evidence="3">
    <location>
        <begin position="15"/>
        <end position="70"/>
    </location>
</feature>
<reference evidence="4 5" key="1">
    <citation type="submission" date="2019-11" db="EMBL/GenBank/DDBJ databases">
        <title>Novel species isolated from a subtropical stream in China.</title>
        <authorList>
            <person name="Lu H."/>
        </authorList>
    </citation>
    <scope>NUCLEOTIDE SEQUENCE [LARGE SCALE GENOMIC DNA]</scope>
    <source>
        <strain evidence="4 5">FT92W</strain>
    </source>
</reference>
<evidence type="ECO:0000313" key="4">
    <source>
        <dbReference type="EMBL" id="MRV71622.1"/>
    </source>
</evidence>
<keyword evidence="2" id="KW-0732">Signal</keyword>
<accession>A0A7X2IKD5</accession>
<feature type="region of interest" description="Disordered" evidence="1">
    <location>
        <begin position="63"/>
        <end position="183"/>
    </location>
</feature>
<feature type="signal peptide" evidence="2">
    <location>
        <begin position="1"/>
        <end position="25"/>
    </location>
</feature>